<reference evidence="2" key="1">
    <citation type="journal article" date="2021" name="Proc. Natl. Acad. Sci. U.S.A.">
        <title>A Catalog of Tens of Thousands of Viruses from Human Metagenomes Reveals Hidden Associations with Chronic Diseases.</title>
        <authorList>
            <person name="Tisza M.J."/>
            <person name="Buck C.B."/>
        </authorList>
    </citation>
    <scope>NUCLEOTIDE SEQUENCE</scope>
    <source>
        <strain evidence="2">Ctwhn18</strain>
    </source>
</reference>
<evidence type="ECO:0000313" key="2">
    <source>
        <dbReference type="EMBL" id="DAD99869.1"/>
    </source>
</evidence>
<name>A0A8S5NYH7_9CAUD</name>
<organism evidence="2">
    <name type="scientific">Siphoviridae sp. ctwhn18</name>
    <dbReference type="NCBI Taxonomy" id="2825733"/>
    <lineage>
        <taxon>Viruses</taxon>
        <taxon>Duplodnaviria</taxon>
        <taxon>Heunggongvirae</taxon>
        <taxon>Uroviricota</taxon>
        <taxon>Caudoviricetes</taxon>
    </lineage>
</organism>
<dbReference type="EMBL" id="BK015295">
    <property type="protein sequence ID" value="DAD99869.1"/>
    <property type="molecule type" value="Genomic_DNA"/>
</dbReference>
<keyword evidence="1" id="KW-0812">Transmembrane</keyword>
<feature type="transmembrane region" description="Helical" evidence="1">
    <location>
        <begin position="36"/>
        <end position="55"/>
    </location>
</feature>
<keyword evidence="1" id="KW-1133">Transmembrane helix</keyword>
<proteinExistence type="predicted"/>
<accession>A0A8S5NYH7</accession>
<evidence type="ECO:0000256" key="1">
    <source>
        <dbReference type="SAM" id="Phobius"/>
    </source>
</evidence>
<keyword evidence="1" id="KW-0472">Membrane</keyword>
<feature type="transmembrane region" description="Helical" evidence="1">
    <location>
        <begin position="12"/>
        <end position="30"/>
    </location>
</feature>
<protein>
    <submittedName>
        <fullName evidence="2">Uncharacterized protein</fullName>
    </submittedName>
</protein>
<sequence length="75" mass="8997">MWDFSPNRCGLFLTVHTLFIISFCTFSHWINGYFSYFFGYFKPFLGFSRLFYILYSACQITAKKIFNGYYSLYLA</sequence>